<dbReference type="SMART" id="SM00342">
    <property type="entry name" value="HTH_ARAC"/>
    <property type="match status" value="1"/>
</dbReference>
<dbReference type="GO" id="GO:0003700">
    <property type="term" value="F:DNA-binding transcription factor activity"/>
    <property type="evidence" value="ECO:0007669"/>
    <property type="project" value="InterPro"/>
</dbReference>
<keyword evidence="6" id="KW-1185">Reference proteome</keyword>
<dbReference type="Gene3D" id="1.10.10.60">
    <property type="entry name" value="Homeodomain-like"/>
    <property type="match status" value="1"/>
</dbReference>
<dbReference type="EMBL" id="JACIEN010000004">
    <property type="protein sequence ID" value="MBB4018545.1"/>
    <property type="molecule type" value="Genomic_DNA"/>
</dbReference>
<proteinExistence type="predicted"/>
<dbReference type="PRINTS" id="PR00032">
    <property type="entry name" value="HTHARAC"/>
</dbReference>
<dbReference type="Proteomes" id="UP000577362">
    <property type="component" value="Unassembled WGS sequence"/>
</dbReference>
<dbReference type="InterPro" id="IPR035418">
    <property type="entry name" value="AraC-bd_2"/>
</dbReference>
<evidence type="ECO:0000256" key="1">
    <source>
        <dbReference type="ARBA" id="ARBA00023015"/>
    </source>
</evidence>
<sequence length="311" mass="34708">MTMQRDAIRRWREQYARRSLRIDFRPLTDAPFSTSFEPIYDDLRVARTRFSPGITFRDDELVKDGDDAFSLVICPSRSLHVTHQGREVRLGRGEAVPMHVCETGTVGSSEDFAFIAVLVPSAELRARVAHPDDAVMRRLPRSSEALQLLRHYIHSLEKSRFNGSAEGRELVRGHIIDLMSLALTQVGKVGESSQSAIVAARTASVLQEIAASFQKPELSVGLVARTLGISPRYLHRLLEMTGASFSERVNELRLQKAFSMLADPCNSRRLISDIAFEVGFSDLSHFNRLFRARFGGPPSSVRHRASGGACE</sequence>
<dbReference type="RefSeq" id="WP_183317454.1">
    <property type="nucleotide sequence ID" value="NZ_JACIEN010000004.1"/>
</dbReference>
<keyword evidence="2 5" id="KW-0238">DNA-binding</keyword>
<dbReference type="PROSITE" id="PS01124">
    <property type="entry name" value="HTH_ARAC_FAMILY_2"/>
    <property type="match status" value="1"/>
</dbReference>
<dbReference type="InterPro" id="IPR050204">
    <property type="entry name" value="AraC_XylS_family_regulators"/>
</dbReference>
<feature type="domain" description="HTH araC/xylS-type" evidence="4">
    <location>
        <begin position="203"/>
        <end position="304"/>
    </location>
</feature>
<keyword evidence="3" id="KW-0804">Transcription</keyword>
<name>A0A840BYY2_9HYPH</name>
<protein>
    <submittedName>
        <fullName evidence="5">AraC-like DNA-binding protein</fullName>
    </submittedName>
</protein>
<evidence type="ECO:0000313" key="5">
    <source>
        <dbReference type="EMBL" id="MBB4018545.1"/>
    </source>
</evidence>
<evidence type="ECO:0000256" key="3">
    <source>
        <dbReference type="ARBA" id="ARBA00023163"/>
    </source>
</evidence>
<accession>A0A840BYY2</accession>
<dbReference type="PANTHER" id="PTHR46796">
    <property type="entry name" value="HTH-TYPE TRANSCRIPTIONAL ACTIVATOR RHAS-RELATED"/>
    <property type="match status" value="1"/>
</dbReference>
<reference evidence="5 6" key="1">
    <citation type="submission" date="2020-08" db="EMBL/GenBank/DDBJ databases">
        <title>Genomic Encyclopedia of Type Strains, Phase IV (KMG-IV): sequencing the most valuable type-strain genomes for metagenomic binning, comparative biology and taxonomic classification.</title>
        <authorList>
            <person name="Goeker M."/>
        </authorList>
    </citation>
    <scope>NUCLEOTIDE SEQUENCE [LARGE SCALE GENOMIC DNA]</scope>
    <source>
        <strain evidence="5 6">DSM 103737</strain>
    </source>
</reference>
<dbReference type="InterPro" id="IPR020449">
    <property type="entry name" value="Tscrpt_reg_AraC-type_HTH"/>
</dbReference>
<dbReference type="SUPFAM" id="SSF46689">
    <property type="entry name" value="Homeodomain-like"/>
    <property type="match status" value="1"/>
</dbReference>
<dbReference type="AlphaFoldDB" id="A0A840BYY2"/>
<dbReference type="InterPro" id="IPR018060">
    <property type="entry name" value="HTH_AraC"/>
</dbReference>
<dbReference type="InterPro" id="IPR009057">
    <property type="entry name" value="Homeodomain-like_sf"/>
</dbReference>
<keyword evidence="1" id="KW-0805">Transcription regulation</keyword>
<gene>
    <name evidence="5" type="ORF">GGR16_003592</name>
</gene>
<dbReference type="Pfam" id="PF12833">
    <property type="entry name" value="HTH_18"/>
    <property type="match status" value="1"/>
</dbReference>
<evidence type="ECO:0000256" key="2">
    <source>
        <dbReference type="ARBA" id="ARBA00023125"/>
    </source>
</evidence>
<dbReference type="PANTHER" id="PTHR46796:SF6">
    <property type="entry name" value="ARAC SUBFAMILY"/>
    <property type="match status" value="1"/>
</dbReference>
<comment type="caution">
    <text evidence="5">The sequence shown here is derived from an EMBL/GenBank/DDBJ whole genome shotgun (WGS) entry which is preliminary data.</text>
</comment>
<dbReference type="GO" id="GO:0043565">
    <property type="term" value="F:sequence-specific DNA binding"/>
    <property type="evidence" value="ECO:0007669"/>
    <property type="project" value="InterPro"/>
</dbReference>
<dbReference type="Pfam" id="PF14525">
    <property type="entry name" value="AraC_binding_2"/>
    <property type="match status" value="1"/>
</dbReference>
<evidence type="ECO:0000313" key="6">
    <source>
        <dbReference type="Proteomes" id="UP000577362"/>
    </source>
</evidence>
<evidence type="ECO:0000259" key="4">
    <source>
        <dbReference type="PROSITE" id="PS01124"/>
    </source>
</evidence>
<organism evidence="5 6">
    <name type="scientific">Chelatococcus caeni</name>
    <dbReference type="NCBI Taxonomy" id="1348468"/>
    <lineage>
        <taxon>Bacteria</taxon>
        <taxon>Pseudomonadati</taxon>
        <taxon>Pseudomonadota</taxon>
        <taxon>Alphaproteobacteria</taxon>
        <taxon>Hyphomicrobiales</taxon>
        <taxon>Chelatococcaceae</taxon>
        <taxon>Chelatococcus</taxon>
    </lineage>
</organism>